<dbReference type="AlphaFoldDB" id="A0AA39RR50"/>
<evidence type="ECO:0000256" key="2">
    <source>
        <dbReference type="ARBA" id="ARBA00022679"/>
    </source>
</evidence>
<evidence type="ECO:0000256" key="1">
    <source>
        <dbReference type="ARBA" id="ARBA00005771"/>
    </source>
</evidence>
<comment type="caution">
    <text evidence="5">The sequence shown here is derived from an EMBL/GenBank/DDBJ whole genome shotgun (WGS) entry which is preliminary data.</text>
</comment>
<comment type="similarity">
    <text evidence="1 3">Belongs to the sulfotransferase 1 family.</text>
</comment>
<dbReference type="PANTHER" id="PTHR11783">
    <property type="entry name" value="SULFOTRANSFERASE SULT"/>
    <property type="match status" value="1"/>
</dbReference>
<protein>
    <recommendedName>
        <fullName evidence="3">Sulfotransferase</fullName>
        <ecNumber evidence="3">2.8.2.-</ecNumber>
    </recommendedName>
</protein>
<sequence>MEKTSDSQQKASNGVEDYLTDEIQELLSTLPREKSFDGSFLYQYQGFWYRSIYIAGMISAHRHFQARDSDTILITCPKSGTTWLKALTYATVHRSRYAFEHSPLLTTNPHELVPFIDHPAYYLKINQSPTTSIFGTHIPYSSLPHSVVDSNCRIVYMCRNPLDQFISHWHFMLKIAQDRKMEPLSLEEAFESVSNGIQGFGPFWEHVLGYWKASLDNPHKILFLKYEDVIDNTLFYVKKLAEFLGCPFSDVEEKLGVIEEISKLCSFENMKDLEVNKTGRLLPDRGPKNSDFFRKGKVGDWTNYLTSAMSESLKILMDEKFSGSGLTFKMS</sequence>
<name>A0AA39RR50_ACESA</name>
<dbReference type="InterPro" id="IPR000863">
    <property type="entry name" value="Sulfotransferase_dom"/>
</dbReference>
<feature type="domain" description="Sulfotransferase" evidence="4">
    <location>
        <begin position="68"/>
        <end position="325"/>
    </location>
</feature>
<dbReference type="Pfam" id="PF00685">
    <property type="entry name" value="Sulfotransfer_1"/>
    <property type="match status" value="1"/>
</dbReference>
<evidence type="ECO:0000259" key="4">
    <source>
        <dbReference type="Pfam" id="PF00685"/>
    </source>
</evidence>
<dbReference type="Proteomes" id="UP001168877">
    <property type="component" value="Unassembled WGS sequence"/>
</dbReference>
<evidence type="ECO:0000256" key="3">
    <source>
        <dbReference type="RuleBase" id="RU361155"/>
    </source>
</evidence>
<dbReference type="GO" id="GO:0008146">
    <property type="term" value="F:sulfotransferase activity"/>
    <property type="evidence" value="ECO:0007669"/>
    <property type="project" value="InterPro"/>
</dbReference>
<keyword evidence="6" id="KW-1185">Reference proteome</keyword>
<gene>
    <name evidence="5" type="ORF">LWI29_006968</name>
</gene>
<keyword evidence="2 3" id="KW-0808">Transferase</keyword>
<evidence type="ECO:0000313" key="6">
    <source>
        <dbReference type="Proteomes" id="UP001168877"/>
    </source>
</evidence>
<dbReference type="InterPro" id="IPR027417">
    <property type="entry name" value="P-loop_NTPase"/>
</dbReference>
<accession>A0AA39RR50</accession>
<reference evidence="5" key="2">
    <citation type="submission" date="2023-06" db="EMBL/GenBank/DDBJ databases">
        <authorList>
            <person name="Swenson N.G."/>
            <person name="Wegrzyn J.L."/>
            <person name="Mcevoy S.L."/>
        </authorList>
    </citation>
    <scope>NUCLEOTIDE SEQUENCE</scope>
    <source>
        <strain evidence="5">NS2018</strain>
        <tissue evidence="5">Leaf</tissue>
    </source>
</reference>
<dbReference type="Gene3D" id="3.40.50.300">
    <property type="entry name" value="P-loop containing nucleotide triphosphate hydrolases"/>
    <property type="match status" value="1"/>
</dbReference>
<reference evidence="5" key="1">
    <citation type="journal article" date="2022" name="Plant J.">
        <title>Strategies of tolerance reflected in two North American maple genomes.</title>
        <authorList>
            <person name="McEvoy S.L."/>
            <person name="Sezen U.U."/>
            <person name="Trouern-Trend A."/>
            <person name="McMahon S.M."/>
            <person name="Schaberg P.G."/>
            <person name="Yang J."/>
            <person name="Wegrzyn J.L."/>
            <person name="Swenson N.G."/>
        </authorList>
    </citation>
    <scope>NUCLEOTIDE SEQUENCE</scope>
    <source>
        <strain evidence="5">NS2018</strain>
    </source>
</reference>
<dbReference type="EMBL" id="JAUESC010000385">
    <property type="protein sequence ID" value="KAK0578225.1"/>
    <property type="molecule type" value="Genomic_DNA"/>
</dbReference>
<organism evidence="5 6">
    <name type="scientific">Acer saccharum</name>
    <name type="common">Sugar maple</name>
    <dbReference type="NCBI Taxonomy" id="4024"/>
    <lineage>
        <taxon>Eukaryota</taxon>
        <taxon>Viridiplantae</taxon>
        <taxon>Streptophyta</taxon>
        <taxon>Embryophyta</taxon>
        <taxon>Tracheophyta</taxon>
        <taxon>Spermatophyta</taxon>
        <taxon>Magnoliopsida</taxon>
        <taxon>eudicotyledons</taxon>
        <taxon>Gunneridae</taxon>
        <taxon>Pentapetalae</taxon>
        <taxon>rosids</taxon>
        <taxon>malvids</taxon>
        <taxon>Sapindales</taxon>
        <taxon>Sapindaceae</taxon>
        <taxon>Hippocastanoideae</taxon>
        <taxon>Acereae</taxon>
        <taxon>Acer</taxon>
    </lineage>
</organism>
<dbReference type="EC" id="2.8.2.-" evidence="3"/>
<proteinExistence type="inferred from homology"/>
<dbReference type="SUPFAM" id="SSF52540">
    <property type="entry name" value="P-loop containing nucleoside triphosphate hydrolases"/>
    <property type="match status" value="1"/>
</dbReference>
<evidence type="ECO:0000313" key="5">
    <source>
        <dbReference type="EMBL" id="KAK0578225.1"/>
    </source>
</evidence>